<dbReference type="Proteomes" id="UP001196870">
    <property type="component" value="Unassembled WGS sequence"/>
</dbReference>
<evidence type="ECO:0000313" key="3">
    <source>
        <dbReference type="Proteomes" id="UP001196870"/>
    </source>
</evidence>
<organism evidence="2 3">
    <name type="scientific">Plastoroseomonas hellenica</name>
    <dbReference type="NCBI Taxonomy" id="2687306"/>
    <lineage>
        <taxon>Bacteria</taxon>
        <taxon>Pseudomonadati</taxon>
        <taxon>Pseudomonadota</taxon>
        <taxon>Alphaproteobacteria</taxon>
        <taxon>Acetobacterales</taxon>
        <taxon>Acetobacteraceae</taxon>
        <taxon>Plastoroseomonas</taxon>
    </lineage>
</organism>
<evidence type="ECO:0000256" key="1">
    <source>
        <dbReference type="SAM" id="MobiDB-lite"/>
    </source>
</evidence>
<gene>
    <name evidence="2" type="ORF">GXW71_03905</name>
</gene>
<evidence type="ECO:0000313" key="2">
    <source>
        <dbReference type="EMBL" id="MBR0663495.1"/>
    </source>
</evidence>
<sequence length="61" mass="6785">MRAFDGQFSGNRPMQRNMEEKRRQLAELKRTLANMKSHAAPSLRASVTAKIAALEAELAGK</sequence>
<comment type="caution">
    <text evidence="2">The sequence shown here is derived from an EMBL/GenBank/DDBJ whole genome shotgun (WGS) entry which is preliminary data.</text>
</comment>
<feature type="region of interest" description="Disordered" evidence="1">
    <location>
        <begin position="1"/>
        <end position="21"/>
    </location>
</feature>
<reference evidence="3" key="1">
    <citation type="journal article" date="2021" name="Syst. Appl. Microbiol.">
        <title>Roseomonas hellenica sp. nov., isolated from roots of wild-growing Alkanna tinctoria.</title>
        <authorList>
            <person name="Rat A."/>
            <person name="Naranjo H.D."/>
            <person name="Lebbe L."/>
            <person name="Cnockaert M."/>
            <person name="Krigas N."/>
            <person name="Grigoriadou K."/>
            <person name="Maloupa E."/>
            <person name="Willems A."/>
        </authorList>
    </citation>
    <scope>NUCLEOTIDE SEQUENCE [LARGE SCALE GENOMIC DNA]</scope>
    <source>
        <strain evidence="3">LMG 31523</strain>
    </source>
</reference>
<name>A0ABS5EU64_9PROT</name>
<protein>
    <submittedName>
        <fullName evidence="2">Uncharacterized protein</fullName>
    </submittedName>
</protein>
<dbReference type="RefSeq" id="WP_211851078.1">
    <property type="nucleotide sequence ID" value="NZ_JAAGBB010000003.1"/>
</dbReference>
<proteinExistence type="predicted"/>
<dbReference type="EMBL" id="JAAGBB010000003">
    <property type="protein sequence ID" value="MBR0663495.1"/>
    <property type="molecule type" value="Genomic_DNA"/>
</dbReference>
<keyword evidence="3" id="KW-1185">Reference proteome</keyword>
<accession>A0ABS5EU64</accession>